<gene>
    <name evidence="2" type="ORF">LEL_10959</name>
</gene>
<organism evidence="2 3">
    <name type="scientific">Akanthomyces lecanii RCEF 1005</name>
    <dbReference type="NCBI Taxonomy" id="1081108"/>
    <lineage>
        <taxon>Eukaryota</taxon>
        <taxon>Fungi</taxon>
        <taxon>Dikarya</taxon>
        <taxon>Ascomycota</taxon>
        <taxon>Pezizomycotina</taxon>
        <taxon>Sordariomycetes</taxon>
        <taxon>Hypocreomycetidae</taxon>
        <taxon>Hypocreales</taxon>
        <taxon>Cordycipitaceae</taxon>
        <taxon>Akanthomyces</taxon>
        <taxon>Cordyceps confragosa</taxon>
    </lineage>
</organism>
<comment type="similarity">
    <text evidence="1">Belongs to the ustYa family.</text>
</comment>
<reference evidence="2 3" key="1">
    <citation type="journal article" date="2016" name="Genome Biol. Evol.">
        <title>Divergent and convergent evolution of fungal pathogenicity.</title>
        <authorList>
            <person name="Shang Y."/>
            <person name="Xiao G."/>
            <person name="Zheng P."/>
            <person name="Cen K."/>
            <person name="Zhan S."/>
            <person name="Wang C."/>
        </authorList>
    </citation>
    <scope>NUCLEOTIDE SEQUENCE [LARGE SCALE GENOMIC DNA]</scope>
    <source>
        <strain evidence="2 3">RCEF 1005</strain>
    </source>
</reference>
<dbReference type="InterPro" id="IPR021765">
    <property type="entry name" value="UstYa-like"/>
</dbReference>
<name>A0A167PBY7_CORDF</name>
<keyword evidence="3" id="KW-1185">Reference proteome</keyword>
<dbReference type="GO" id="GO:0043386">
    <property type="term" value="P:mycotoxin biosynthetic process"/>
    <property type="evidence" value="ECO:0007669"/>
    <property type="project" value="InterPro"/>
</dbReference>
<comment type="caution">
    <text evidence="2">The sequence shown here is derived from an EMBL/GenBank/DDBJ whole genome shotgun (WGS) entry which is preliminary data.</text>
</comment>
<accession>A0A167PBY7</accession>
<dbReference type="EMBL" id="AZHF01000034">
    <property type="protein sequence ID" value="OAA56509.1"/>
    <property type="molecule type" value="Genomic_DNA"/>
</dbReference>
<dbReference type="AlphaFoldDB" id="A0A167PBY7"/>
<evidence type="ECO:0008006" key="4">
    <source>
        <dbReference type="Google" id="ProtNLM"/>
    </source>
</evidence>
<dbReference type="OrthoDB" id="3687641at2759"/>
<evidence type="ECO:0000256" key="1">
    <source>
        <dbReference type="ARBA" id="ARBA00035112"/>
    </source>
</evidence>
<dbReference type="Pfam" id="PF11807">
    <property type="entry name" value="UstYa"/>
    <property type="match status" value="1"/>
</dbReference>
<proteinExistence type="inferred from homology"/>
<dbReference type="PANTHER" id="PTHR33365:SF7">
    <property type="entry name" value="TAT PATHWAY SIGNAL SEQUENCE"/>
    <property type="match status" value="1"/>
</dbReference>
<dbReference type="Proteomes" id="UP000076881">
    <property type="component" value="Unassembled WGS sequence"/>
</dbReference>
<dbReference type="STRING" id="1081108.A0A167PBY7"/>
<protein>
    <recommendedName>
        <fullName evidence="4">Tat pathway signal sequence</fullName>
    </recommendedName>
</protein>
<evidence type="ECO:0000313" key="2">
    <source>
        <dbReference type="EMBL" id="OAA56509.1"/>
    </source>
</evidence>
<evidence type="ECO:0000313" key="3">
    <source>
        <dbReference type="Proteomes" id="UP000076881"/>
    </source>
</evidence>
<dbReference type="PANTHER" id="PTHR33365">
    <property type="entry name" value="YALI0B05434P"/>
    <property type="match status" value="1"/>
</dbReference>
<sequence>MLGQWLPDAEAGVEYETQRFRGSFGLQSPFTGIGPETDAAWDNITDGGAIGITKEQWEAVNEYHDYPVLLEKDYGTGQYLASLDVFHQLHCVDLLRKATHREYYDKHEGSFAGAPENVVQGHLQHCVEMLRQTLMCHGDISLLTYNWVEGRSMPHPNFNTVHTCKKWDTLIKWNMHRDVTVEWEDGVGKKMLSPPVKPKNVKGMKTPP</sequence>